<keyword evidence="3" id="KW-0067">ATP-binding</keyword>
<dbReference type="InterPro" id="IPR002611">
    <property type="entry name" value="IstB_ATP-bd"/>
</dbReference>
<evidence type="ECO:0000256" key="1">
    <source>
        <dbReference type="ARBA" id="ARBA00008059"/>
    </source>
</evidence>
<dbReference type="GO" id="GO:0006260">
    <property type="term" value="P:DNA replication"/>
    <property type="evidence" value="ECO:0007669"/>
    <property type="project" value="TreeGrafter"/>
</dbReference>
<reference evidence="5 6" key="1">
    <citation type="submission" date="2019-01" db="EMBL/GenBank/DDBJ databases">
        <title>Genome sequencing of strain 2JSPR-7.</title>
        <authorList>
            <person name="Heo J."/>
            <person name="Kim S.-J."/>
            <person name="Kim J.-S."/>
            <person name="Hong S.-B."/>
            <person name="Kwon S.-W."/>
        </authorList>
    </citation>
    <scope>NUCLEOTIDE SEQUENCE [LARGE SCALE GENOMIC DNA]</scope>
    <source>
        <strain evidence="5 6">2JSPR-7</strain>
    </source>
</reference>
<evidence type="ECO:0000259" key="4">
    <source>
        <dbReference type="SMART" id="SM00382"/>
    </source>
</evidence>
<dbReference type="GO" id="GO:0005524">
    <property type="term" value="F:ATP binding"/>
    <property type="evidence" value="ECO:0007669"/>
    <property type="project" value="UniProtKB-KW"/>
</dbReference>
<dbReference type="InterPro" id="IPR027417">
    <property type="entry name" value="P-loop_NTPase"/>
</dbReference>
<evidence type="ECO:0000313" key="5">
    <source>
        <dbReference type="EMBL" id="QAY63509.1"/>
    </source>
</evidence>
<evidence type="ECO:0000256" key="2">
    <source>
        <dbReference type="ARBA" id="ARBA00022741"/>
    </source>
</evidence>
<keyword evidence="6" id="KW-1185">Reference proteome</keyword>
<evidence type="ECO:0000256" key="3">
    <source>
        <dbReference type="ARBA" id="ARBA00022840"/>
    </source>
</evidence>
<dbReference type="Gene3D" id="3.40.50.300">
    <property type="entry name" value="P-loop containing nucleotide triphosphate hydrolases"/>
    <property type="match status" value="1"/>
</dbReference>
<dbReference type="AlphaFoldDB" id="A0A4P6EQ37"/>
<dbReference type="OrthoDB" id="9773429at2"/>
<dbReference type="PIRSF" id="PIRSF003073">
    <property type="entry name" value="DNAC_TnpB_IstB"/>
    <property type="match status" value="1"/>
</dbReference>
<dbReference type="SUPFAM" id="SSF52540">
    <property type="entry name" value="P-loop containing nucleoside triphosphate hydrolases"/>
    <property type="match status" value="1"/>
</dbReference>
<dbReference type="SMART" id="SM00382">
    <property type="entry name" value="AAA"/>
    <property type="match status" value="1"/>
</dbReference>
<name>A0A4P6EQ37_9MICO</name>
<dbReference type="CDD" id="cd00009">
    <property type="entry name" value="AAA"/>
    <property type="match status" value="1"/>
</dbReference>
<organism evidence="5 6">
    <name type="scientific">Xylanimonas allomyrinae</name>
    <dbReference type="NCBI Taxonomy" id="2509459"/>
    <lineage>
        <taxon>Bacteria</taxon>
        <taxon>Bacillati</taxon>
        <taxon>Actinomycetota</taxon>
        <taxon>Actinomycetes</taxon>
        <taxon>Micrococcales</taxon>
        <taxon>Promicromonosporaceae</taxon>
        <taxon>Xylanimonas</taxon>
    </lineage>
</organism>
<dbReference type="InterPro" id="IPR028350">
    <property type="entry name" value="DNAC/IstB-like"/>
</dbReference>
<feature type="domain" description="AAA+ ATPase" evidence="4">
    <location>
        <begin position="107"/>
        <end position="239"/>
    </location>
</feature>
<dbReference type="PANTHER" id="PTHR30050:SF4">
    <property type="entry name" value="ATP-BINDING PROTEIN RV3427C IN INSERTION SEQUENCE-RELATED"/>
    <property type="match status" value="1"/>
</dbReference>
<gene>
    <name evidence="5" type="ORF">ET495_09895</name>
</gene>
<sequence length="268" mass="28838">MAAATKPAAGETLKQLNYLAAALKAPRITESAARLADHARDAGWTHEEYLAAVLEREVAARNASGAQLRIRAAGFAARKTIEEFDFDAQPAVRQPIAALASGGFLTEARNVVLLGPPGTGKTHLAIGLGIAAAHHGYRVLFATATGWVTRLTDAHRAGKLPQDLAKLRRYGLIIIDEVGYLPFEQDAANLFFQLVSARYEHASLILTSNLPFSSWGGVFGDQVVAAAMIDRIVHHADVLTLKGASYRLRNRGLDTLPSIRETTDPQPT</sequence>
<dbReference type="InterPro" id="IPR047661">
    <property type="entry name" value="IstB"/>
</dbReference>
<protein>
    <submittedName>
        <fullName evidence="5">DNA replication protein</fullName>
    </submittedName>
</protein>
<dbReference type="KEGG" id="xyl:ET495_09895"/>
<evidence type="ECO:0000313" key="6">
    <source>
        <dbReference type="Proteomes" id="UP000291758"/>
    </source>
</evidence>
<dbReference type="RefSeq" id="WP_129204634.1">
    <property type="nucleotide sequence ID" value="NZ_CP035495.1"/>
</dbReference>
<proteinExistence type="inferred from homology"/>
<dbReference type="EMBL" id="CP035495">
    <property type="protein sequence ID" value="QAY63509.1"/>
    <property type="molecule type" value="Genomic_DNA"/>
</dbReference>
<dbReference type="Proteomes" id="UP000291758">
    <property type="component" value="Chromosome"/>
</dbReference>
<dbReference type="InterPro" id="IPR003593">
    <property type="entry name" value="AAA+_ATPase"/>
</dbReference>
<keyword evidence="2" id="KW-0547">Nucleotide-binding</keyword>
<dbReference type="NCBIfam" id="NF005098">
    <property type="entry name" value="PRK06526.1"/>
    <property type="match status" value="1"/>
</dbReference>
<dbReference type="Pfam" id="PF01695">
    <property type="entry name" value="IstB_IS21"/>
    <property type="match status" value="1"/>
</dbReference>
<dbReference type="NCBIfam" id="NF038214">
    <property type="entry name" value="IS21_help_AAA"/>
    <property type="match status" value="1"/>
</dbReference>
<comment type="similarity">
    <text evidence="1">Belongs to the IS21/IS1162 putative ATP-binding protein family.</text>
</comment>
<dbReference type="PANTHER" id="PTHR30050">
    <property type="entry name" value="CHROMOSOMAL REPLICATION INITIATOR PROTEIN DNAA"/>
    <property type="match status" value="1"/>
</dbReference>
<accession>A0A4P6EQ37</accession>